<dbReference type="InterPro" id="IPR015867">
    <property type="entry name" value="N-reg_PII/ATP_PRibTrfase_C"/>
</dbReference>
<dbReference type="GO" id="GO:0030234">
    <property type="term" value="F:enzyme regulator activity"/>
    <property type="evidence" value="ECO:0007669"/>
    <property type="project" value="InterPro"/>
</dbReference>
<sequence>MKLIIAYIQPDKLNEVKQELYRAEVYKMSVTNALGCGQQMGFTETYRGVAIEVNLLKKVRIEIAVNDDFVKKTVDAIIKGAKTGNIGDGKIFIVPLEETIRIRSGETGSDAIG</sequence>
<keyword evidence="3" id="KW-1185">Reference proteome</keyword>
<dbReference type="Proteomes" id="UP000192343">
    <property type="component" value="Unassembled WGS sequence"/>
</dbReference>
<dbReference type="PROSITE" id="PS00638">
    <property type="entry name" value="PII_GLNB_CTER"/>
    <property type="match status" value="1"/>
</dbReference>
<dbReference type="GO" id="GO:0005829">
    <property type="term" value="C:cytosol"/>
    <property type="evidence" value="ECO:0007669"/>
    <property type="project" value="TreeGrafter"/>
</dbReference>
<organism evidence="2 3">
    <name type="scientific">Marispirochaeta aestuarii</name>
    <dbReference type="NCBI Taxonomy" id="1963862"/>
    <lineage>
        <taxon>Bacteria</taxon>
        <taxon>Pseudomonadati</taxon>
        <taxon>Spirochaetota</taxon>
        <taxon>Spirochaetia</taxon>
        <taxon>Spirochaetales</taxon>
        <taxon>Spirochaetaceae</taxon>
        <taxon>Marispirochaeta</taxon>
    </lineage>
</organism>
<dbReference type="SMART" id="SM00938">
    <property type="entry name" value="P-II"/>
    <property type="match status" value="1"/>
</dbReference>
<name>A0A1Y1RXY2_9SPIO</name>
<dbReference type="GO" id="GO:0006808">
    <property type="term" value="P:regulation of nitrogen utilization"/>
    <property type="evidence" value="ECO:0007669"/>
    <property type="project" value="InterPro"/>
</dbReference>
<accession>A0A1Y1RXY2</accession>
<dbReference type="PRINTS" id="PR00340">
    <property type="entry name" value="PIIGLNB"/>
</dbReference>
<evidence type="ECO:0000313" key="2">
    <source>
        <dbReference type="EMBL" id="ORC35317.1"/>
    </source>
</evidence>
<gene>
    <name evidence="2" type="ORF">B4O97_09075</name>
</gene>
<dbReference type="GO" id="GO:0005524">
    <property type="term" value="F:ATP binding"/>
    <property type="evidence" value="ECO:0007669"/>
    <property type="project" value="TreeGrafter"/>
</dbReference>
<dbReference type="STRING" id="1963862.B4O97_09075"/>
<dbReference type="RefSeq" id="WP_083050219.1">
    <property type="nucleotide sequence ID" value="NZ_CAXXQO010000003.1"/>
</dbReference>
<evidence type="ECO:0000313" key="3">
    <source>
        <dbReference type="Proteomes" id="UP000192343"/>
    </source>
</evidence>
<proteinExistence type="inferred from homology"/>
<dbReference type="PROSITE" id="PS51343">
    <property type="entry name" value="PII_GLNB_DOM"/>
    <property type="match status" value="1"/>
</dbReference>
<reference evidence="2 3" key="1">
    <citation type="submission" date="2017-03" db="EMBL/GenBank/DDBJ databases">
        <title>Draft Genome sequence of Marispirochaeta sp. strain JC444.</title>
        <authorList>
            <person name="Shivani Y."/>
            <person name="Subhash Y."/>
            <person name="Sasikala C."/>
            <person name="Ramana C."/>
        </authorList>
    </citation>
    <scope>NUCLEOTIDE SEQUENCE [LARGE SCALE GENOMIC DNA]</scope>
    <source>
        <strain evidence="2 3">JC444</strain>
    </source>
</reference>
<dbReference type="InterPro" id="IPR002187">
    <property type="entry name" value="N-reg_PII"/>
</dbReference>
<protein>
    <submittedName>
        <fullName evidence="2">Transcriptional regulator</fullName>
    </submittedName>
</protein>
<dbReference type="PANTHER" id="PTHR30115:SF18">
    <property type="entry name" value="NITROGEN REGULATORY PROTEIN P-II"/>
    <property type="match status" value="1"/>
</dbReference>
<comment type="similarity">
    <text evidence="1">Belongs to the P(II) protein family.</text>
</comment>
<dbReference type="Pfam" id="PF00543">
    <property type="entry name" value="P-II"/>
    <property type="match status" value="1"/>
</dbReference>
<dbReference type="OrthoDB" id="9802729at2"/>
<dbReference type="PANTHER" id="PTHR30115">
    <property type="entry name" value="NITROGEN REGULATORY PROTEIN P-II"/>
    <property type="match status" value="1"/>
</dbReference>
<comment type="caution">
    <text evidence="2">The sequence shown here is derived from an EMBL/GenBank/DDBJ whole genome shotgun (WGS) entry which is preliminary data.</text>
</comment>
<dbReference type="InterPro" id="IPR017918">
    <property type="entry name" value="N-reg_PII_CS"/>
</dbReference>
<dbReference type="Gene3D" id="3.30.70.120">
    <property type="match status" value="1"/>
</dbReference>
<evidence type="ECO:0000256" key="1">
    <source>
        <dbReference type="RuleBase" id="RU003936"/>
    </source>
</evidence>
<dbReference type="SUPFAM" id="SSF54913">
    <property type="entry name" value="GlnB-like"/>
    <property type="match status" value="1"/>
</dbReference>
<dbReference type="InterPro" id="IPR011322">
    <property type="entry name" value="N-reg_PII-like_a/b"/>
</dbReference>
<dbReference type="EMBL" id="MWQY01000009">
    <property type="protein sequence ID" value="ORC35317.1"/>
    <property type="molecule type" value="Genomic_DNA"/>
</dbReference>
<dbReference type="AlphaFoldDB" id="A0A1Y1RXY2"/>